<dbReference type="Proteomes" id="UP001240157">
    <property type="component" value="Unassembled WGS sequence"/>
</dbReference>
<sequence length="63" mass="7123">MFVTEAMVAGIVLTVMAIVFIIGMTLFRSKPVGYDTQFSEELAQLEQEVEQLEAEYDLDFDLS</sequence>
<keyword evidence="2" id="KW-0812">Transmembrane</keyword>
<feature type="coiled-coil region" evidence="1">
    <location>
        <begin position="35"/>
        <end position="62"/>
    </location>
</feature>
<keyword evidence="1" id="KW-0175">Coiled coil</keyword>
<dbReference type="EMBL" id="JAVGJF010000282">
    <property type="protein sequence ID" value="MDQ7176637.1"/>
    <property type="molecule type" value="Genomic_DNA"/>
</dbReference>
<name>A0ABD5AZ55_STACR</name>
<feature type="transmembrane region" description="Helical" evidence="2">
    <location>
        <begin position="6"/>
        <end position="27"/>
    </location>
</feature>
<gene>
    <name evidence="3" type="ORF">RCF65_11700</name>
</gene>
<evidence type="ECO:0000313" key="3">
    <source>
        <dbReference type="EMBL" id="MDQ7176637.1"/>
    </source>
</evidence>
<keyword evidence="2" id="KW-0472">Membrane</keyword>
<comment type="caution">
    <text evidence="3">The sequence shown here is derived from an EMBL/GenBank/DDBJ whole genome shotgun (WGS) entry which is preliminary data.</text>
</comment>
<evidence type="ECO:0000256" key="1">
    <source>
        <dbReference type="SAM" id="Coils"/>
    </source>
</evidence>
<evidence type="ECO:0000256" key="2">
    <source>
        <dbReference type="SAM" id="Phobius"/>
    </source>
</evidence>
<accession>A0ABD5AZ55</accession>
<dbReference type="RefSeq" id="WP_308891261.1">
    <property type="nucleotide sequence ID" value="NZ_JAVGJF010000282.1"/>
</dbReference>
<organism evidence="3 4">
    <name type="scientific">Staphylococcus chromogenes</name>
    <name type="common">Staphylococcus hyicus subsp. chromogenes</name>
    <dbReference type="NCBI Taxonomy" id="46126"/>
    <lineage>
        <taxon>Bacteria</taxon>
        <taxon>Bacillati</taxon>
        <taxon>Bacillota</taxon>
        <taxon>Bacilli</taxon>
        <taxon>Bacillales</taxon>
        <taxon>Staphylococcaceae</taxon>
        <taxon>Staphylococcus</taxon>
    </lineage>
</organism>
<feature type="non-terminal residue" evidence="3">
    <location>
        <position position="63"/>
    </location>
</feature>
<evidence type="ECO:0000313" key="4">
    <source>
        <dbReference type="Proteomes" id="UP001240157"/>
    </source>
</evidence>
<reference evidence="3 4" key="1">
    <citation type="submission" date="2023-08" db="EMBL/GenBank/DDBJ databases">
        <title>Whole genome sequencing of Staphylococcus chromogenes NNSch 2386.</title>
        <authorList>
            <person name="Kropotov V.S."/>
            <person name="Boriskina E.V."/>
            <person name="Gordinskaya N.A."/>
            <person name="Shkurkina I.S."/>
            <person name="Kryazhev D.V."/>
            <person name="Alekseeva A.E."/>
            <person name="Makhova M.A."/>
        </authorList>
    </citation>
    <scope>NUCLEOTIDE SEQUENCE [LARGE SCALE GENOMIC DNA]</scope>
    <source>
        <strain evidence="3 4">NNSch 2386</strain>
    </source>
</reference>
<keyword evidence="2" id="KW-1133">Transmembrane helix</keyword>
<dbReference type="AlphaFoldDB" id="A0ABD5AZ55"/>
<proteinExistence type="predicted"/>
<protein>
    <submittedName>
        <fullName evidence="3">Uncharacterized protein</fullName>
    </submittedName>
</protein>